<name>A0AAN8XN27_HALRR</name>
<protein>
    <submittedName>
        <fullName evidence="2">Uncharacterized protein</fullName>
    </submittedName>
</protein>
<evidence type="ECO:0000256" key="1">
    <source>
        <dbReference type="SAM" id="MobiDB-lite"/>
    </source>
</evidence>
<dbReference type="AlphaFoldDB" id="A0AAN8XN27"/>
<comment type="caution">
    <text evidence="2">The sequence shown here is derived from an EMBL/GenBank/DDBJ whole genome shotgun (WGS) entry which is preliminary data.</text>
</comment>
<proteinExistence type="predicted"/>
<feature type="compositionally biased region" description="Basic and acidic residues" evidence="1">
    <location>
        <begin position="246"/>
        <end position="256"/>
    </location>
</feature>
<reference evidence="2 3" key="1">
    <citation type="submission" date="2023-11" db="EMBL/GenBank/DDBJ databases">
        <title>Halocaridina rubra genome assembly.</title>
        <authorList>
            <person name="Smith C."/>
        </authorList>
    </citation>
    <scope>NUCLEOTIDE SEQUENCE [LARGE SCALE GENOMIC DNA]</scope>
    <source>
        <strain evidence="2">EP-1</strain>
        <tissue evidence="2">Whole</tissue>
    </source>
</reference>
<evidence type="ECO:0000313" key="3">
    <source>
        <dbReference type="Proteomes" id="UP001381693"/>
    </source>
</evidence>
<feature type="compositionally biased region" description="Low complexity" evidence="1">
    <location>
        <begin position="110"/>
        <end position="120"/>
    </location>
</feature>
<organism evidence="2 3">
    <name type="scientific">Halocaridina rubra</name>
    <name type="common">Hawaiian red shrimp</name>
    <dbReference type="NCBI Taxonomy" id="373956"/>
    <lineage>
        <taxon>Eukaryota</taxon>
        <taxon>Metazoa</taxon>
        <taxon>Ecdysozoa</taxon>
        <taxon>Arthropoda</taxon>
        <taxon>Crustacea</taxon>
        <taxon>Multicrustacea</taxon>
        <taxon>Malacostraca</taxon>
        <taxon>Eumalacostraca</taxon>
        <taxon>Eucarida</taxon>
        <taxon>Decapoda</taxon>
        <taxon>Pleocyemata</taxon>
        <taxon>Caridea</taxon>
        <taxon>Atyoidea</taxon>
        <taxon>Atyidae</taxon>
        <taxon>Halocaridina</taxon>
    </lineage>
</organism>
<feature type="compositionally biased region" description="Basic and acidic residues" evidence="1">
    <location>
        <begin position="151"/>
        <end position="176"/>
    </location>
</feature>
<feature type="compositionally biased region" description="Basic and acidic residues" evidence="1">
    <location>
        <begin position="264"/>
        <end position="278"/>
    </location>
</feature>
<feature type="region of interest" description="Disordered" evidence="1">
    <location>
        <begin position="1"/>
        <end position="278"/>
    </location>
</feature>
<feature type="compositionally biased region" description="Polar residues" evidence="1">
    <location>
        <begin position="96"/>
        <end position="105"/>
    </location>
</feature>
<feature type="compositionally biased region" description="Basic and acidic residues" evidence="1">
    <location>
        <begin position="222"/>
        <end position="235"/>
    </location>
</feature>
<feature type="compositionally biased region" description="Polar residues" evidence="1">
    <location>
        <begin position="206"/>
        <end position="221"/>
    </location>
</feature>
<accession>A0AAN8XN27</accession>
<dbReference type="EMBL" id="JAXCGZ010003989">
    <property type="protein sequence ID" value="KAK7082514.1"/>
    <property type="molecule type" value="Genomic_DNA"/>
</dbReference>
<dbReference type="Proteomes" id="UP001381693">
    <property type="component" value="Unassembled WGS sequence"/>
</dbReference>
<feature type="compositionally biased region" description="Low complexity" evidence="1">
    <location>
        <begin position="70"/>
        <end position="92"/>
    </location>
</feature>
<feature type="compositionally biased region" description="Low complexity" evidence="1">
    <location>
        <begin position="130"/>
        <end position="143"/>
    </location>
</feature>
<keyword evidence="3" id="KW-1185">Reference proteome</keyword>
<gene>
    <name evidence="2" type="ORF">SK128_023458</name>
</gene>
<sequence>MSSTPKASPYGSPKRGSVNKASSASSTPKALSRVSSPCKALESGSPHRKGSGSVSPPSRIPGSVSGGRIPTSRSSSSKTSTPSSSAKSSPHKVNSLRRSPSQSPSKVPLSKSASSQSNSPSKEEKKQIESTSSSAATKPSKNKSLLESSTEDERVLAEILFHRETDSSGEASDHQKYLARQQTITLTSQDDDTSKHEKVEPVVSDISCSSSLQRQNTVTLSKTDESELALNKDDFQESVSLDADQEVDKGKDRDAEVPGSCSSEDLKSSVRLEDEVRV</sequence>
<evidence type="ECO:0000313" key="2">
    <source>
        <dbReference type="EMBL" id="KAK7082514.1"/>
    </source>
</evidence>
<feature type="compositionally biased region" description="Polar residues" evidence="1">
    <location>
        <begin position="19"/>
        <end position="35"/>
    </location>
</feature>